<dbReference type="EMBL" id="MJEH01000055">
    <property type="protein sequence ID" value="OEH91570.1"/>
    <property type="molecule type" value="Genomic_DNA"/>
</dbReference>
<feature type="region of interest" description="Disordered" evidence="3">
    <location>
        <begin position="459"/>
        <end position="502"/>
    </location>
</feature>
<dbReference type="GO" id="GO:0015562">
    <property type="term" value="F:efflux transmembrane transporter activity"/>
    <property type="evidence" value="ECO:0007669"/>
    <property type="project" value="TreeGrafter"/>
</dbReference>
<evidence type="ECO:0000256" key="1">
    <source>
        <dbReference type="ARBA" id="ARBA00009477"/>
    </source>
</evidence>
<dbReference type="InterPro" id="IPR006143">
    <property type="entry name" value="RND_pump_MFP"/>
</dbReference>
<keyword evidence="2" id="KW-0175">Coiled coil</keyword>
<comment type="similarity">
    <text evidence="1">Belongs to the membrane fusion protein (MFP) (TC 8.A.1) family.</text>
</comment>
<dbReference type="PANTHER" id="PTHR30469">
    <property type="entry name" value="MULTIDRUG RESISTANCE PROTEIN MDTA"/>
    <property type="match status" value="1"/>
</dbReference>
<dbReference type="PROSITE" id="PS51257">
    <property type="entry name" value="PROKAR_LIPOPROTEIN"/>
    <property type="match status" value="1"/>
</dbReference>
<evidence type="ECO:0000313" key="7">
    <source>
        <dbReference type="EMBL" id="OEH91570.1"/>
    </source>
</evidence>
<reference evidence="7 8" key="1">
    <citation type="submission" date="2016-08" db="EMBL/GenBank/DDBJ databases">
        <title>Genome of Bacillus solimangrovi GH2-4.</title>
        <authorList>
            <person name="Lim S."/>
            <person name="Kim B.-C."/>
        </authorList>
    </citation>
    <scope>NUCLEOTIDE SEQUENCE [LARGE SCALE GENOMIC DNA]</scope>
    <source>
        <strain evidence="7 8">GH2-4</strain>
    </source>
</reference>
<feature type="chain" id="PRO_5039081978" evidence="4">
    <location>
        <begin position="22"/>
        <end position="502"/>
    </location>
</feature>
<proteinExistence type="inferred from homology"/>
<feature type="signal peptide" evidence="4">
    <location>
        <begin position="1"/>
        <end position="21"/>
    </location>
</feature>
<keyword evidence="4" id="KW-0732">Signal</keyword>
<accession>A0A1E5LBV8</accession>
<dbReference type="Gene3D" id="1.10.287.470">
    <property type="entry name" value="Helix hairpin bin"/>
    <property type="match status" value="2"/>
</dbReference>
<dbReference type="Proteomes" id="UP000095209">
    <property type="component" value="Unassembled WGS sequence"/>
</dbReference>
<dbReference type="SUPFAM" id="SSF111369">
    <property type="entry name" value="HlyD-like secretion proteins"/>
    <property type="match status" value="2"/>
</dbReference>
<dbReference type="NCBIfam" id="TIGR01730">
    <property type="entry name" value="RND_mfp"/>
    <property type="match status" value="1"/>
</dbReference>
<organism evidence="7 8">
    <name type="scientific">Bacillus solimangrovi</name>
    <dbReference type="NCBI Taxonomy" id="1305675"/>
    <lineage>
        <taxon>Bacteria</taxon>
        <taxon>Bacillati</taxon>
        <taxon>Bacillota</taxon>
        <taxon>Bacilli</taxon>
        <taxon>Bacillales</taxon>
        <taxon>Bacillaceae</taxon>
        <taxon>Bacillus</taxon>
    </lineage>
</organism>
<protein>
    <submittedName>
        <fullName evidence="7">Uncharacterized protein</fullName>
    </submittedName>
</protein>
<dbReference type="RefSeq" id="WP_069718308.1">
    <property type="nucleotide sequence ID" value="NZ_MJEH01000055.1"/>
</dbReference>
<dbReference type="AlphaFoldDB" id="A0A1E5LBV8"/>
<dbReference type="Pfam" id="PF25917">
    <property type="entry name" value="BSH_RND"/>
    <property type="match status" value="1"/>
</dbReference>
<evidence type="ECO:0000256" key="3">
    <source>
        <dbReference type="SAM" id="MobiDB-lite"/>
    </source>
</evidence>
<feature type="domain" description="Multidrug resistance protein MdtA-like barrel-sandwich hybrid" evidence="5">
    <location>
        <begin position="68"/>
        <end position="300"/>
    </location>
</feature>
<feature type="compositionally biased region" description="Low complexity" evidence="3">
    <location>
        <begin position="477"/>
        <end position="502"/>
    </location>
</feature>
<dbReference type="Gene3D" id="2.40.50.100">
    <property type="match status" value="2"/>
</dbReference>
<evidence type="ECO:0000259" key="6">
    <source>
        <dbReference type="Pfam" id="PF25989"/>
    </source>
</evidence>
<comment type="caution">
    <text evidence="7">The sequence shown here is derived from an EMBL/GenBank/DDBJ whole genome shotgun (WGS) entry which is preliminary data.</text>
</comment>
<evidence type="ECO:0000256" key="4">
    <source>
        <dbReference type="SAM" id="SignalP"/>
    </source>
</evidence>
<feature type="coiled-coil region" evidence="2">
    <location>
        <begin position="107"/>
        <end position="271"/>
    </location>
</feature>
<dbReference type="GO" id="GO:1990281">
    <property type="term" value="C:efflux pump complex"/>
    <property type="evidence" value="ECO:0007669"/>
    <property type="project" value="TreeGrafter"/>
</dbReference>
<sequence length="502" mass="55299">MKKQYLSILILSIVITGCSSNATQGQMQGRPGGGMMQQSVSVEVADIKKGNLVISQQIYGDVITDQYANIISEVSSELVALEVTKGDTVQAGQVLATVDTSDVQTALLDAQVALQNEKQQLQNAQISKEQSQQRLDKAKLTYEEVEAEYNQWSEGEEGNTTQSQLDLEQLENRWKEAKETVEKKERLYNEGAITRNEYEQSLQQEEEARLAYEKGQLSLEGDQQKDSTSYEQAKIDLESAEKDLEKSAVAIEQANLNIQKAELKVQDAQENVNDSPIVSPISGEVSEINYQVGDKLSTQTPLLTVSNYSNLKIDSQITHEQKPLLPIGQEVKVLTNNTDQTLVANVTYVSTSTNDNGLYDVELELGNPIDGITSGSIVQLLFEDVLVEDELIVPTSAILQKADKYFVYTVEEGKASEKEVEIINSQTEQTAIKGDLQIGDQLIINGHKLVNDGMNVLLPGEEPTIMPPNNRNGEGMPNRNGGQRPQQPPSSEEQPNPQKGGE</sequence>
<name>A0A1E5LBV8_9BACI</name>
<keyword evidence="8" id="KW-1185">Reference proteome</keyword>
<dbReference type="InterPro" id="IPR058625">
    <property type="entry name" value="MdtA-like_BSH"/>
</dbReference>
<dbReference type="InterPro" id="IPR058637">
    <property type="entry name" value="YknX-like_C"/>
</dbReference>
<dbReference type="Pfam" id="PF25989">
    <property type="entry name" value="YknX_C"/>
    <property type="match status" value="1"/>
</dbReference>
<evidence type="ECO:0000259" key="5">
    <source>
        <dbReference type="Pfam" id="PF25917"/>
    </source>
</evidence>
<evidence type="ECO:0000313" key="8">
    <source>
        <dbReference type="Proteomes" id="UP000095209"/>
    </source>
</evidence>
<dbReference type="PANTHER" id="PTHR30469:SF15">
    <property type="entry name" value="HLYD FAMILY OF SECRETION PROTEINS"/>
    <property type="match status" value="1"/>
</dbReference>
<gene>
    <name evidence="7" type="ORF">BFG57_04130</name>
</gene>
<dbReference type="Gene3D" id="2.40.30.170">
    <property type="match status" value="1"/>
</dbReference>
<dbReference type="STRING" id="1305675.BFG57_04130"/>
<dbReference type="Gene3D" id="2.40.420.20">
    <property type="match status" value="1"/>
</dbReference>
<evidence type="ECO:0000256" key="2">
    <source>
        <dbReference type="SAM" id="Coils"/>
    </source>
</evidence>
<feature type="domain" description="YknX-like C-terminal permuted SH3-like" evidence="6">
    <location>
        <begin position="392"/>
        <end position="456"/>
    </location>
</feature>